<evidence type="ECO:0000313" key="3">
    <source>
        <dbReference type="Proteomes" id="UP000598350"/>
    </source>
</evidence>
<comment type="caution">
    <text evidence="2">The sequence shown here is derived from an EMBL/GenBank/DDBJ whole genome shotgun (WGS) entry which is preliminary data.</text>
</comment>
<gene>
    <name evidence="2" type="ORF">HPE63_00840</name>
</gene>
<reference evidence="2 3" key="1">
    <citation type="submission" date="2020-05" db="EMBL/GenBank/DDBJ databases">
        <title>The draft genome sequence of Maribacter arenosus CAU 1321.</title>
        <authorList>
            <person name="Mu L."/>
        </authorList>
    </citation>
    <scope>NUCLEOTIDE SEQUENCE [LARGE SCALE GENOMIC DNA]</scope>
    <source>
        <strain evidence="2 3">CAU 1321</strain>
    </source>
</reference>
<accession>A0ABR7V697</accession>
<evidence type="ECO:0008006" key="4">
    <source>
        <dbReference type="Google" id="ProtNLM"/>
    </source>
</evidence>
<evidence type="ECO:0000313" key="2">
    <source>
        <dbReference type="EMBL" id="MBD0849199.1"/>
    </source>
</evidence>
<dbReference type="EMBL" id="JABTCG010000001">
    <property type="protein sequence ID" value="MBD0849199.1"/>
    <property type="molecule type" value="Genomic_DNA"/>
</dbReference>
<feature type="signal peptide" evidence="1">
    <location>
        <begin position="1"/>
        <end position="22"/>
    </location>
</feature>
<dbReference type="InterPro" id="IPR045398">
    <property type="entry name" value="DUF6515"/>
</dbReference>
<dbReference type="Proteomes" id="UP000598350">
    <property type="component" value="Unassembled WGS sequence"/>
</dbReference>
<keyword evidence="3" id="KW-1185">Reference proteome</keyword>
<keyword evidence="1" id="KW-0732">Signal</keyword>
<organism evidence="2 3">
    <name type="scientific">Maribacter arenosus</name>
    <dbReference type="NCBI Taxonomy" id="1854708"/>
    <lineage>
        <taxon>Bacteria</taxon>
        <taxon>Pseudomonadati</taxon>
        <taxon>Bacteroidota</taxon>
        <taxon>Flavobacteriia</taxon>
        <taxon>Flavobacteriales</taxon>
        <taxon>Flavobacteriaceae</taxon>
        <taxon>Maribacter</taxon>
    </lineage>
</organism>
<dbReference type="Pfam" id="PF20125">
    <property type="entry name" value="DUF6515"/>
    <property type="match status" value="1"/>
</dbReference>
<sequence length="116" mass="13254">MKNFKIILLVMVFFGALVSANAQRKVVKVYPQHGTVVTTVHKPKVVIHNGTRFHFAKGVWYRAQGKKYVVCAAPIGGVVKHLPRGYKVVRVNGRKLYKYKGIWYQKRRGGYIIVNI</sequence>
<proteinExistence type="predicted"/>
<protein>
    <recommendedName>
        <fullName evidence="4">L,D-transpeptidase catalytic domain</fullName>
    </recommendedName>
</protein>
<feature type="chain" id="PRO_5047209646" description="L,D-transpeptidase catalytic domain" evidence="1">
    <location>
        <begin position="23"/>
        <end position="116"/>
    </location>
</feature>
<evidence type="ECO:0000256" key="1">
    <source>
        <dbReference type="SAM" id="SignalP"/>
    </source>
</evidence>
<name>A0ABR7V697_9FLAO</name>
<dbReference type="RefSeq" id="WP_188312337.1">
    <property type="nucleotide sequence ID" value="NZ_JABTCG010000001.1"/>
</dbReference>